<dbReference type="GO" id="GO:1990782">
    <property type="term" value="F:protein tyrosine kinase binding"/>
    <property type="evidence" value="ECO:0007669"/>
    <property type="project" value="TreeGrafter"/>
</dbReference>
<dbReference type="GO" id="GO:0050869">
    <property type="term" value="P:negative regulation of B cell activation"/>
    <property type="evidence" value="ECO:0007669"/>
    <property type="project" value="TreeGrafter"/>
</dbReference>
<dbReference type="InterPro" id="IPR036770">
    <property type="entry name" value="Ankyrin_rpt-contain_sf"/>
</dbReference>
<name>A0A9D3MAI0_ANGAN</name>
<dbReference type="PROSITE" id="PS51376">
    <property type="entry name" value="DBB"/>
    <property type="match status" value="1"/>
</dbReference>
<feature type="domain" description="DBB" evidence="9">
    <location>
        <begin position="192"/>
        <end position="324"/>
    </location>
</feature>
<dbReference type="FunFam" id="3.40.50.10140:FF:000017">
    <property type="entry name" value="B cell scaffold protein with ankyrin repeats 1"/>
    <property type="match status" value="1"/>
</dbReference>
<organism evidence="10 11">
    <name type="scientific">Anguilla anguilla</name>
    <name type="common">European freshwater eel</name>
    <name type="synonym">Muraena anguilla</name>
    <dbReference type="NCBI Taxonomy" id="7936"/>
    <lineage>
        <taxon>Eukaryota</taxon>
        <taxon>Metazoa</taxon>
        <taxon>Chordata</taxon>
        <taxon>Craniata</taxon>
        <taxon>Vertebrata</taxon>
        <taxon>Euteleostomi</taxon>
        <taxon>Actinopterygii</taxon>
        <taxon>Neopterygii</taxon>
        <taxon>Teleostei</taxon>
        <taxon>Anguilliformes</taxon>
        <taxon>Anguillidae</taxon>
        <taxon>Anguilla</taxon>
    </lineage>
</organism>
<dbReference type="InterPro" id="IPR041340">
    <property type="entry name" value="PIK3AP1_TIR"/>
</dbReference>
<evidence type="ECO:0000256" key="1">
    <source>
        <dbReference type="ARBA" id="ARBA00022553"/>
    </source>
</evidence>
<dbReference type="GO" id="GO:0042113">
    <property type="term" value="P:B cell activation"/>
    <property type="evidence" value="ECO:0007669"/>
    <property type="project" value="UniProtKB-KW"/>
</dbReference>
<evidence type="ECO:0000256" key="5">
    <source>
        <dbReference type="ARBA" id="ARBA00054773"/>
    </source>
</evidence>
<dbReference type="GO" id="GO:0005102">
    <property type="term" value="F:signaling receptor binding"/>
    <property type="evidence" value="ECO:0007669"/>
    <property type="project" value="TreeGrafter"/>
</dbReference>
<dbReference type="InterPro" id="IPR052446">
    <property type="entry name" value="B-cell_PI3K-Signaling_Adptrs"/>
</dbReference>
<keyword evidence="1" id="KW-0597">Phosphoprotein</keyword>
<evidence type="ECO:0000313" key="11">
    <source>
        <dbReference type="Proteomes" id="UP001044222"/>
    </source>
</evidence>
<dbReference type="Pfam" id="PF18567">
    <property type="entry name" value="TIR_3"/>
    <property type="match status" value="1"/>
</dbReference>
<reference evidence="10" key="1">
    <citation type="submission" date="2021-01" db="EMBL/GenBank/DDBJ databases">
        <title>A chromosome-scale assembly of European eel, Anguilla anguilla.</title>
        <authorList>
            <person name="Henkel C."/>
            <person name="Jong-Raadsen S.A."/>
            <person name="Dufour S."/>
            <person name="Weltzien F.-A."/>
            <person name="Palstra A.P."/>
            <person name="Pelster B."/>
            <person name="Spaink H.P."/>
            <person name="Van Den Thillart G.E."/>
            <person name="Jansen H."/>
            <person name="Zahm M."/>
            <person name="Klopp C."/>
            <person name="Cedric C."/>
            <person name="Louis A."/>
            <person name="Berthelot C."/>
            <person name="Parey E."/>
            <person name="Roest Crollius H."/>
            <person name="Montfort J."/>
            <person name="Robinson-Rechavi M."/>
            <person name="Bucao C."/>
            <person name="Bouchez O."/>
            <person name="Gislard M."/>
            <person name="Lluch J."/>
            <person name="Milhes M."/>
            <person name="Lampietro C."/>
            <person name="Lopez Roques C."/>
            <person name="Donnadieu C."/>
            <person name="Braasch I."/>
            <person name="Desvignes T."/>
            <person name="Postlethwait J."/>
            <person name="Bobe J."/>
            <person name="Guiguen Y."/>
            <person name="Dirks R."/>
        </authorList>
    </citation>
    <scope>NUCLEOTIDE SEQUENCE</scope>
    <source>
        <strain evidence="10">Tag_6206</strain>
        <tissue evidence="10">Liver</tissue>
    </source>
</reference>
<dbReference type="InterPro" id="IPR017893">
    <property type="entry name" value="DBB_domain"/>
</dbReference>
<keyword evidence="4" id="KW-0040">ANK repeat</keyword>
<dbReference type="GO" id="GO:0051246">
    <property type="term" value="P:regulation of protein metabolic process"/>
    <property type="evidence" value="ECO:0007669"/>
    <property type="project" value="UniProtKB-ARBA"/>
</dbReference>
<dbReference type="Gene3D" id="1.25.40.20">
    <property type="entry name" value="Ankyrin repeat-containing domain"/>
    <property type="match status" value="1"/>
</dbReference>
<evidence type="ECO:0000256" key="4">
    <source>
        <dbReference type="ARBA" id="ARBA00023043"/>
    </source>
</evidence>
<sequence length="645" mass="71495">MSERETERESETSPKKTCNMNSTAEDLLIIYETDAEQWASYLRSVLVGPVPEGGVCCYDIATVSSRREDFLSLVRYRCKLLVLSKGMLEGLCQMRRFFLARVLRPAGSVVVLLCGVESVTPLLQMVPLEEGCLEISSEQDAQEYLSIVTEIVQRGPQTVTDVGALTTRVAGLELKDKKLPAMAPPTRPPLIVLPARVPCEDPGEVYILLQDAVNSNDVEVEFQGKKERTRVKPVLWNEQTLCVKAADFPAGVVDVTLYCGGTARGKATLQYYSTMGEVALLLQKAADPLEFMLQAFQVSTPKLLDQVLSSALMKQMPAGGFQSLQWDADQEGEGHSEDLPTLLHFVAQNGLLGVASVLLQCPGAEHALSIANRQGDTPLKLAERHGHTQLQIFLQETLNLSKGVTREDGEDTDIYEKMGSAANAQIEDIHGGGCSDEGGAQEEEEEEEEDPYTPVSVHEEEYDTIVASSKAMIIANRPPVPIPRPETTKEDSTPYITQVFQKKMSQGEPNMFYSLSTKQARGSIPSTYDTMAPSQPPGLQELIELQEQVKQGSLSMDEALERFSDWQREQKGLDSIQQEKLRQLRASIINNREDDENVYDKISIIHHTPDVSKCDERRRSCPVATDFYSKPLKGQHSNLKKADKQ</sequence>
<keyword evidence="11" id="KW-1185">Reference proteome</keyword>
<accession>A0A9D3MAI0</accession>
<evidence type="ECO:0000256" key="6">
    <source>
        <dbReference type="ARBA" id="ARBA00065779"/>
    </source>
</evidence>
<evidence type="ECO:0000256" key="7">
    <source>
        <dbReference type="ARBA" id="ARBA00069696"/>
    </source>
</evidence>
<evidence type="ECO:0000313" key="10">
    <source>
        <dbReference type="EMBL" id="KAG5845492.1"/>
    </source>
</evidence>
<dbReference type="Proteomes" id="UP001044222">
    <property type="component" value="Chromosome 7"/>
</dbReference>
<feature type="compositionally biased region" description="Acidic residues" evidence="8">
    <location>
        <begin position="439"/>
        <end position="451"/>
    </location>
</feature>
<dbReference type="Pfam" id="PF14545">
    <property type="entry name" value="DBB"/>
    <property type="match status" value="1"/>
</dbReference>
<dbReference type="GO" id="GO:0051898">
    <property type="term" value="P:negative regulation of phosphatidylinositol 3-kinase/protein kinase B signal transduction"/>
    <property type="evidence" value="ECO:0007669"/>
    <property type="project" value="TreeGrafter"/>
</dbReference>
<evidence type="ECO:0000259" key="9">
    <source>
        <dbReference type="PROSITE" id="PS51376"/>
    </source>
</evidence>
<evidence type="ECO:0000256" key="3">
    <source>
        <dbReference type="ARBA" id="ARBA00022936"/>
    </source>
</evidence>
<comment type="caution">
    <text evidence="10">The sequence shown here is derived from an EMBL/GenBank/DDBJ whole genome shotgun (WGS) entry which is preliminary data.</text>
</comment>
<dbReference type="Gene3D" id="3.40.50.10140">
    <property type="entry name" value="Toll/interleukin-1 receptor homology (TIR) domain"/>
    <property type="match status" value="1"/>
</dbReference>
<comment type="function">
    <text evidence="5">Involved in B-cell receptor (BCR)-induced Ca(2+) mobilization from intracellular stores. Promotes Lyn-mediated phosphorylation of IP3 receptors 1 and 2.</text>
</comment>
<gene>
    <name evidence="10" type="ORF">ANANG_G00139710</name>
</gene>
<dbReference type="SMART" id="SM01282">
    <property type="entry name" value="DBB"/>
    <property type="match status" value="1"/>
</dbReference>
<dbReference type="PANTHER" id="PTHR16267:SF13">
    <property type="entry name" value="B-CELL SCAFFOLD PROTEIN WITH ANKYRIN REPEATS"/>
    <property type="match status" value="1"/>
</dbReference>
<evidence type="ECO:0000256" key="2">
    <source>
        <dbReference type="ARBA" id="ARBA00022737"/>
    </source>
</evidence>
<dbReference type="GO" id="GO:0007165">
    <property type="term" value="P:signal transduction"/>
    <property type="evidence" value="ECO:0007669"/>
    <property type="project" value="UniProtKB-ARBA"/>
</dbReference>
<dbReference type="SUPFAM" id="SSF48403">
    <property type="entry name" value="Ankyrin repeat"/>
    <property type="match status" value="1"/>
</dbReference>
<keyword evidence="2" id="KW-0677">Repeat</keyword>
<protein>
    <recommendedName>
        <fullName evidence="7">B-cell scaffold protein with ankyrin repeats</fullName>
    </recommendedName>
</protein>
<proteinExistence type="predicted"/>
<dbReference type="EMBL" id="JAFIRN010000007">
    <property type="protein sequence ID" value="KAG5845492.1"/>
    <property type="molecule type" value="Genomic_DNA"/>
</dbReference>
<dbReference type="InterPro" id="IPR035897">
    <property type="entry name" value="Toll_tir_struct_dom_sf"/>
</dbReference>
<dbReference type="PANTHER" id="PTHR16267">
    <property type="entry name" value="BANK1/PIK3AP1 FAMILY MEMBER"/>
    <property type="match status" value="1"/>
</dbReference>
<dbReference type="AlphaFoldDB" id="A0A9D3MAI0"/>
<comment type="subunit">
    <text evidence="6">Interacts with LYN, ITPR1 and ITPR2.</text>
</comment>
<feature type="region of interest" description="Disordered" evidence="8">
    <location>
        <begin position="428"/>
        <end position="456"/>
    </location>
</feature>
<evidence type="ECO:0000256" key="8">
    <source>
        <dbReference type="SAM" id="MobiDB-lite"/>
    </source>
</evidence>
<keyword evidence="3" id="KW-0075">B-cell activation</keyword>